<gene>
    <name evidence="6" type="ORF">METZ01_LOCUS216462</name>
</gene>
<dbReference type="PANTHER" id="PTHR42847">
    <property type="entry name" value="ALKANESULFONATE MONOOXYGENASE"/>
    <property type="match status" value="1"/>
</dbReference>
<keyword evidence="1" id="KW-0285">Flavoprotein</keyword>
<evidence type="ECO:0000256" key="3">
    <source>
        <dbReference type="ARBA" id="ARBA00023002"/>
    </source>
</evidence>
<dbReference type="AlphaFoldDB" id="A0A382FKK8"/>
<protein>
    <recommendedName>
        <fullName evidence="5">Luciferase-like domain-containing protein</fullName>
    </recommendedName>
</protein>
<proteinExistence type="predicted"/>
<accession>A0A382FKK8</accession>
<sequence>MNDKRTFSLFMGYGDGFTFPFYQTVALEAERLGFETIWTQDNITGHAPLPRDIEILDTWSFLSAIAATTTKVRVGSMATPVIRRPAPLLAKAIASIDVISNGRVNVGLGTGDDVHQYEMIGQRFPDSITERRQILKETIDVMKTMWSQELANYNGDHFQLKDAILSPKPIQKPNPPIYIACNTSKRLMPRIAAQKGDGL</sequence>
<dbReference type="Pfam" id="PF00296">
    <property type="entry name" value="Bac_luciferase"/>
    <property type="match status" value="1"/>
</dbReference>
<keyword evidence="2" id="KW-0288">FMN</keyword>
<name>A0A382FKK8_9ZZZZ</name>
<evidence type="ECO:0000256" key="2">
    <source>
        <dbReference type="ARBA" id="ARBA00022643"/>
    </source>
</evidence>
<dbReference type="InterPro" id="IPR011251">
    <property type="entry name" value="Luciferase-like_dom"/>
</dbReference>
<dbReference type="Gene3D" id="3.20.20.30">
    <property type="entry name" value="Luciferase-like domain"/>
    <property type="match status" value="1"/>
</dbReference>
<dbReference type="PANTHER" id="PTHR42847:SF4">
    <property type="entry name" value="ALKANESULFONATE MONOOXYGENASE-RELATED"/>
    <property type="match status" value="1"/>
</dbReference>
<evidence type="ECO:0000259" key="5">
    <source>
        <dbReference type="Pfam" id="PF00296"/>
    </source>
</evidence>
<keyword evidence="4" id="KW-0503">Monooxygenase</keyword>
<keyword evidence="3" id="KW-0560">Oxidoreductase</keyword>
<dbReference type="SUPFAM" id="SSF51679">
    <property type="entry name" value="Bacterial luciferase-like"/>
    <property type="match status" value="1"/>
</dbReference>
<evidence type="ECO:0000313" key="6">
    <source>
        <dbReference type="EMBL" id="SVB63608.1"/>
    </source>
</evidence>
<feature type="non-terminal residue" evidence="6">
    <location>
        <position position="199"/>
    </location>
</feature>
<dbReference type="EMBL" id="UINC01050536">
    <property type="protein sequence ID" value="SVB63608.1"/>
    <property type="molecule type" value="Genomic_DNA"/>
</dbReference>
<evidence type="ECO:0000256" key="4">
    <source>
        <dbReference type="ARBA" id="ARBA00023033"/>
    </source>
</evidence>
<feature type="domain" description="Luciferase-like" evidence="5">
    <location>
        <begin position="23"/>
        <end position="199"/>
    </location>
</feature>
<dbReference type="InterPro" id="IPR036661">
    <property type="entry name" value="Luciferase-like_sf"/>
</dbReference>
<organism evidence="6">
    <name type="scientific">marine metagenome</name>
    <dbReference type="NCBI Taxonomy" id="408172"/>
    <lineage>
        <taxon>unclassified sequences</taxon>
        <taxon>metagenomes</taxon>
        <taxon>ecological metagenomes</taxon>
    </lineage>
</organism>
<dbReference type="GO" id="GO:0046306">
    <property type="term" value="P:alkanesulfonate catabolic process"/>
    <property type="evidence" value="ECO:0007669"/>
    <property type="project" value="TreeGrafter"/>
</dbReference>
<reference evidence="6" key="1">
    <citation type="submission" date="2018-05" db="EMBL/GenBank/DDBJ databases">
        <authorList>
            <person name="Lanie J.A."/>
            <person name="Ng W.-L."/>
            <person name="Kazmierczak K.M."/>
            <person name="Andrzejewski T.M."/>
            <person name="Davidsen T.M."/>
            <person name="Wayne K.J."/>
            <person name="Tettelin H."/>
            <person name="Glass J.I."/>
            <person name="Rusch D."/>
            <person name="Podicherti R."/>
            <person name="Tsui H.-C.T."/>
            <person name="Winkler M.E."/>
        </authorList>
    </citation>
    <scope>NUCLEOTIDE SEQUENCE</scope>
</reference>
<dbReference type="GO" id="GO:0008726">
    <property type="term" value="F:alkanesulfonate monooxygenase activity"/>
    <property type="evidence" value="ECO:0007669"/>
    <property type="project" value="TreeGrafter"/>
</dbReference>
<dbReference type="InterPro" id="IPR050172">
    <property type="entry name" value="SsuD_RutA_monooxygenase"/>
</dbReference>
<evidence type="ECO:0000256" key="1">
    <source>
        <dbReference type="ARBA" id="ARBA00022630"/>
    </source>
</evidence>